<sequence length="92" mass="10376">MRADARTSLISFLLPTLLGSALMRHECPFPYSRSADKRSLLRIHVCLAVHSFNSVVVGQANFRLRLYHLGPSVGEDRFSIDDNQDCADSKQR</sequence>
<feature type="signal peptide" evidence="1">
    <location>
        <begin position="1"/>
        <end position="23"/>
    </location>
</feature>
<dbReference type="AlphaFoldDB" id="A0AAD7IXA7"/>
<keyword evidence="1" id="KW-0732">Signal</keyword>
<feature type="chain" id="PRO_5042085392" description="Secreted protein" evidence="1">
    <location>
        <begin position="24"/>
        <end position="92"/>
    </location>
</feature>
<comment type="caution">
    <text evidence="2">The sequence shown here is derived from an EMBL/GenBank/DDBJ whole genome shotgun (WGS) entry which is preliminary data.</text>
</comment>
<reference evidence="2" key="1">
    <citation type="submission" date="2023-03" db="EMBL/GenBank/DDBJ databases">
        <title>Massive genome expansion in bonnet fungi (Mycena s.s.) driven by repeated elements and novel gene families across ecological guilds.</title>
        <authorList>
            <consortium name="Lawrence Berkeley National Laboratory"/>
            <person name="Harder C.B."/>
            <person name="Miyauchi S."/>
            <person name="Viragh M."/>
            <person name="Kuo A."/>
            <person name="Thoen E."/>
            <person name="Andreopoulos B."/>
            <person name="Lu D."/>
            <person name="Skrede I."/>
            <person name="Drula E."/>
            <person name="Henrissat B."/>
            <person name="Morin E."/>
            <person name="Kohler A."/>
            <person name="Barry K."/>
            <person name="LaButti K."/>
            <person name="Morin E."/>
            <person name="Salamov A."/>
            <person name="Lipzen A."/>
            <person name="Mereny Z."/>
            <person name="Hegedus B."/>
            <person name="Baldrian P."/>
            <person name="Stursova M."/>
            <person name="Weitz H."/>
            <person name="Taylor A."/>
            <person name="Grigoriev I.V."/>
            <person name="Nagy L.G."/>
            <person name="Martin F."/>
            <person name="Kauserud H."/>
        </authorList>
    </citation>
    <scope>NUCLEOTIDE SEQUENCE</scope>
    <source>
        <strain evidence="2">CBHHK182m</strain>
    </source>
</reference>
<evidence type="ECO:0008006" key="4">
    <source>
        <dbReference type="Google" id="ProtNLM"/>
    </source>
</evidence>
<protein>
    <recommendedName>
        <fullName evidence="4">Secreted protein</fullName>
    </recommendedName>
</protein>
<evidence type="ECO:0000313" key="3">
    <source>
        <dbReference type="Proteomes" id="UP001215598"/>
    </source>
</evidence>
<gene>
    <name evidence="2" type="ORF">B0H16DRAFT_1549694</name>
</gene>
<accession>A0AAD7IXA7</accession>
<proteinExistence type="predicted"/>
<name>A0AAD7IXA7_9AGAR</name>
<keyword evidence="3" id="KW-1185">Reference proteome</keyword>
<dbReference type="Proteomes" id="UP001215598">
    <property type="component" value="Unassembled WGS sequence"/>
</dbReference>
<evidence type="ECO:0000256" key="1">
    <source>
        <dbReference type="SAM" id="SignalP"/>
    </source>
</evidence>
<organism evidence="2 3">
    <name type="scientific">Mycena metata</name>
    <dbReference type="NCBI Taxonomy" id="1033252"/>
    <lineage>
        <taxon>Eukaryota</taxon>
        <taxon>Fungi</taxon>
        <taxon>Dikarya</taxon>
        <taxon>Basidiomycota</taxon>
        <taxon>Agaricomycotina</taxon>
        <taxon>Agaricomycetes</taxon>
        <taxon>Agaricomycetidae</taxon>
        <taxon>Agaricales</taxon>
        <taxon>Marasmiineae</taxon>
        <taxon>Mycenaceae</taxon>
        <taxon>Mycena</taxon>
    </lineage>
</organism>
<evidence type="ECO:0000313" key="2">
    <source>
        <dbReference type="EMBL" id="KAJ7750635.1"/>
    </source>
</evidence>
<dbReference type="EMBL" id="JARKIB010000065">
    <property type="protein sequence ID" value="KAJ7750635.1"/>
    <property type="molecule type" value="Genomic_DNA"/>
</dbReference>